<proteinExistence type="predicted"/>
<dbReference type="AlphaFoldDB" id="W3X9B3"/>
<reference evidence="3" key="1">
    <citation type="journal article" date="2015" name="BMC Genomics">
        <title>Genomic and transcriptomic analysis of the endophytic fungus Pestalotiopsis fici reveals its lifestyle and high potential for synthesis of natural products.</title>
        <authorList>
            <person name="Wang X."/>
            <person name="Zhang X."/>
            <person name="Liu L."/>
            <person name="Xiang M."/>
            <person name="Wang W."/>
            <person name="Sun X."/>
            <person name="Che Y."/>
            <person name="Guo L."/>
            <person name="Liu G."/>
            <person name="Guo L."/>
            <person name="Wang C."/>
            <person name="Yin W.B."/>
            <person name="Stadler M."/>
            <person name="Zhang X."/>
            <person name="Liu X."/>
        </authorList>
    </citation>
    <scope>NUCLEOTIDE SEQUENCE [LARGE SCALE GENOMIC DNA]</scope>
    <source>
        <strain evidence="3">W106-1 / CGMCC3.15140</strain>
    </source>
</reference>
<sequence>MESVYSLLTQRAVALQQAARTQNSTDSQKWRIIIALAGPPGSGKSTIAREVAQRLNALHEDSATVVPMDGFHYTRAKLDTFPNAEEAHARRGAAWTFDADGAVALFTELRTSSTVDATTPATIYAPSFDHATKDPIPRDIAIPPTVSTVILEGNWLLYDEEPWRQINQLVDESWFVDVDVQVAKARIARRHVESGVETTLEAALARAEANDIPNGDEVRGKLMAPTITVWSVDEESQVMRETRESEI</sequence>
<organism evidence="2 3">
    <name type="scientific">Pestalotiopsis fici (strain W106-1 / CGMCC3.15140)</name>
    <dbReference type="NCBI Taxonomy" id="1229662"/>
    <lineage>
        <taxon>Eukaryota</taxon>
        <taxon>Fungi</taxon>
        <taxon>Dikarya</taxon>
        <taxon>Ascomycota</taxon>
        <taxon>Pezizomycotina</taxon>
        <taxon>Sordariomycetes</taxon>
        <taxon>Xylariomycetidae</taxon>
        <taxon>Amphisphaeriales</taxon>
        <taxon>Sporocadaceae</taxon>
        <taxon>Pestalotiopsis</taxon>
    </lineage>
</organism>
<dbReference type="Gene3D" id="3.40.50.300">
    <property type="entry name" value="P-loop containing nucleotide triphosphate hydrolases"/>
    <property type="match status" value="2"/>
</dbReference>
<dbReference type="STRING" id="1229662.W3X9B3"/>
<evidence type="ECO:0000313" key="3">
    <source>
        <dbReference type="Proteomes" id="UP000030651"/>
    </source>
</evidence>
<gene>
    <name evidence="2" type="ORF">PFICI_04521</name>
</gene>
<dbReference type="KEGG" id="pfy:PFICI_04521"/>
<dbReference type="GO" id="GO:0016301">
    <property type="term" value="F:kinase activity"/>
    <property type="evidence" value="ECO:0007669"/>
    <property type="project" value="InterPro"/>
</dbReference>
<name>W3X9B3_PESFW</name>
<evidence type="ECO:0000313" key="2">
    <source>
        <dbReference type="EMBL" id="ETS82645.1"/>
    </source>
</evidence>
<dbReference type="OMA" id="IYAPAFH"/>
<dbReference type="Pfam" id="PF00485">
    <property type="entry name" value="PRK"/>
    <property type="match status" value="1"/>
</dbReference>
<dbReference type="RefSeq" id="XP_007831293.1">
    <property type="nucleotide sequence ID" value="XM_007833102.1"/>
</dbReference>
<dbReference type="FunCoup" id="W3X9B3">
    <property type="interactions" value="6"/>
</dbReference>
<dbReference type="GeneID" id="19269534"/>
<dbReference type="InterPro" id="IPR027417">
    <property type="entry name" value="P-loop_NTPase"/>
</dbReference>
<protein>
    <recommendedName>
        <fullName evidence="1">Phosphoribulokinase/uridine kinase domain-containing protein</fullName>
    </recommendedName>
</protein>
<feature type="domain" description="Phosphoribulokinase/uridine kinase" evidence="1">
    <location>
        <begin position="33"/>
        <end position="195"/>
    </location>
</feature>
<dbReference type="OrthoDB" id="6362633at2759"/>
<dbReference type="EMBL" id="KI912111">
    <property type="protein sequence ID" value="ETS82645.1"/>
    <property type="molecule type" value="Genomic_DNA"/>
</dbReference>
<evidence type="ECO:0000259" key="1">
    <source>
        <dbReference type="Pfam" id="PF00485"/>
    </source>
</evidence>
<dbReference type="eggNOG" id="KOG2702">
    <property type="taxonomic scope" value="Eukaryota"/>
</dbReference>
<accession>W3X9B3</accession>
<dbReference type="PANTHER" id="PTHR10285">
    <property type="entry name" value="URIDINE KINASE"/>
    <property type="match status" value="1"/>
</dbReference>
<dbReference type="InParanoid" id="W3X9B3"/>
<dbReference type="GO" id="GO:0005524">
    <property type="term" value="F:ATP binding"/>
    <property type="evidence" value="ECO:0007669"/>
    <property type="project" value="InterPro"/>
</dbReference>
<dbReference type="InterPro" id="IPR006083">
    <property type="entry name" value="PRK/URK"/>
</dbReference>
<dbReference type="HOGENOM" id="CLU_067202_1_1_1"/>
<dbReference type="Proteomes" id="UP000030651">
    <property type="component" value="Unassembled WGS sequence"/>
</dbReference>
<dbReference type="SUPFAM" id="SSF52540">
    <property type="entry name" value="P-loop containing nucleoside triphosphate hydrolases"/>
    <property type="match status" value="1"/>
</dbReference>
<keyword evidence="3" id="KW-1185">Reference proteome</keyword>